<proteinExistence type="predicted"/>
<reference evidence="1" key="1">
    <citation type="submission" date="2017-05" db="UniProtKB">
        <authorList>
            <consortium name="EnsemblMetazoa"/>
        </authorList>
    </citation>
    <scope>IDENTIFICATION</scope>
</reference>
<accession>A0A1X7U5G3</accession>
<dbReference type="InParanoid" id="A0A1X7U5G3"/>
<dbReference type="EnsemblMetazoa" id="Aqu2.1.23152_001">
    <property type="protein sequence ID" value="Aqu2.1.23152_001"/>
    <property type="gene ID" value="Aqu2.1.23152"/>
</dbReference>
<name>A0A1X7U5G3_AMPQE</name>
<evidence type="ECO:0000313" key="1">
    <source>
        <dbReference type="EnsemblMetazoa" id="Aqu2.1.23152_001"/>
    </source>
</evidence>
<sequence length="41" mass="4559">MREEGLDVKVSSVYRLLKKFNESGTISCRPGSGRPSMITND</sequence>
<dbReference type="AlphaFoldDB" id="A0A1X7U5G3"/>
<protein>
    <submittedName>
        <fullName evidence="1">Uncharacterized protein</fullName>
    </submittedName>
</protein>
<organism evidence="1">
    <name type="scientific">Amphimedon queenslandica</name>
    <name type="common">Sponge</name>
    <dbReference type="NCBI Taxonomy" id="400682"/>
    <lineage>
        <taxon>Eukaryota</taxon>
        <taxon>Metazoa</taxon>
        <taxon>Porifera</taxon>
        <taxon>Demospongiae</taxon>
        <taxon>Heteroscleromorpha</taxon>
        <taxon>Haplosclerida</taxon>
        <taxon>Niphatidae</taxon>
        <taxon>Amphimedon</taxon>
    </lineage>
</organism>